<name>A0A7X2MX24_9CLOT</name>
<dbReference type="Gene3D" id="1.10.287.70">
    <property type="match status" value="1"/>
</dbReference>
<feature type="transmembrane region" description="Helical" evidence="8">
    <location>
        <begin position="72"/>
        <end position="90"/>
    </location>
</feature>
<dbReference type="Proteomes" id="UP000460287">
    <property type="component" value="Unassembled WGS sequence"/>
</dbReference>
<dbReference type="InterPro" id="IPR027359">
    <property type="entry name" value="Volt_channel_dom_sf"/>
</dbReference>
<dbReference type="Gene3D" id="1.20.120.350">
    <property type="entry name" value="Voltage-gated potassium channels. Chain C"/>
    <property type="match status" value="1"/>
</dbReference>
<feature type="transmembrane region" description="Helical" evidence="8">
    <location>
        <begin position="188"/>
        <end position="209"/>
    </location>
</feature>
<evidence type="ECO:0000256" key="2">
    <source>
        <dbReference type="ARBA" id="ARBA00022448"/>
    </source>
</evidence>
<dbReference type="InterPro" id="IPR028325">
    <property type="entry name" value="VG_K_chnl"/>
</dbReference>
<dbReference type="Pfam" id="PF07885">
    <property type="entry name" value="Ion_trans_2"/>
    <property type="match status" value="1"/>
</dbReference>
<dbReference type="AlphaFoldDB" id="A0A7X2MX24"/>
<protein>
    <submittedName>
        <fullName evidence="10">Potassium channel family protein</fullName>
    </submittedName>
</protein>
<dbReference type="GO" id="GO:0005249">
    <property type="term" value="F:voltage-gated potassium channel activity"/>
    <property type="evidence" value="ECO:0007669"/>
    <property type="project" value="InterPro"/>
</dbReference>
<feature type="domain" description="Potassium channel" evidence="9">
    <location>
        <begin position="137"/>
        <end position="210"/>
    </location>
</feature>
<feature type="transmembrane region" description="Helical" evidence="8">
    <location>
        <begin position="160"/>
        <end position="176"/>
    </location>
</feature>
<reference evidence="10 11" key="1">
    <citation type="submission" date="2019-08" db="EMBL/GenBank/DDBJ databases">
        <title>In-depth cultivation of the pig gut microbiome towards novel bacterial diversity and tailored functional studies.</title>
        <authorList>
            <person name="Wylensek D."/>
            <person name="Hitch T.C.A."/>
            <person name="Clavel T."/>
        </authorList>
    </citation>
    <scope>NUCLEOTIDE SEQUENCE [LARGE SCALE GENOMIC DNA]</scope>
    <source>
        <strain evidence="10 11">WCA-383-APC-5B</strain>
    </source>
</reference>
<dbReference type="PANTHER" id="PTHR11537">
    <property type="entry name" value="VOLTAGE-GATED POTASSIUM CHANNEL"/>
    <property type="match status" value="1"/>
</dbReference>
<gene>
    <name evidence="10" type="ORF">FYJ33_04305</name>
</gene>
<feature type="transmembrane region" description="Helical" evidence="8">
    <location>
        <begin position="41"/>
        <end position="60"/>
    </location>
</feature>
<organism evidence="10 11">
    <name type="scientific">Inconstantimicrobium porci</name>
    <dbReference type="NCBI Taxonomy" id="2652291"/>
    <lineage>
        <taxon>Bacteria</taxon>
        <taxon>Bacillati</taxon>
        <taxon>Bacillota</taxon>
        <taxon>Clostridia</taxon>
        <taxon>Eubacteriales</taxon>
        <taxon>Clostridiaceae</taxon>
        <taxon>Inconstantimicrobium</taxon>
    </lineage>
</organism>
<comment type="caution">
    <text evidence="10">The sequence shown here is derived from an EMBL/GenBank/DDBJ whole genome shotgun (WGS) entry which is preliminary data.</text>
</comment>
<keyword evidence="7 10" id="KW-0407">Ion channel</keyword>
<evidence type="ECO:0000256" key="1">
    <source>
        <dbReference type="ARBA" id="ARBA00004141"/>
    </source>
</evidence>
<proteinExistence type="predicted"/>
<keyword evidence="4 8" id="KW-1133">Transmembrane helix</keyword>
<dbReference type="GO" id="GO:0008076">
    <property type="term" value="C:voltage-gated potassium channel complex"/>
    <property type="evidence" value="ECO:0007669"/>
    <property type="project" value="InterPro"/>
</dbReference>
<dbReference type="PANTHER" id="PTHR11537:SF254">
    <property type="entry name" value="POTASSIUM VOLTAGE-GATED CHANNEL PROTEIN SHAB"/>
    <property type="match status" value="1"/>
</dbReference>
<keyword evidence="6 8" id="KW-0472">Membrane</keyword>
<keyword evidence="5" id="KW-0406">Ion transport</keyword>
<evidence type="ECO:0000256" key="7">
    <source>
        <dbReference type="ARBA" id="ARBA00023303"/>
    </source>
</evidence>
<keyword evidence="11" id="KW-1185">Reference proteome</keyword>
<dbReference type="PRINTS" id="PR00169">
    <property type="entry name" value="KCHANNEL"/>
</dbReference>
<evidence type="ECO:0000256" key="8">
    <source>
        <dbReference type="SAM" id="Phobius"/>
    </source>
</evidence>
<dbReference type="InterPro" id="IPR013099">
    <property type="entry name" value="K_chnl_dom"/>
</dbReference>
<keyword evidence="2" id="KW-0813">Transport</keyword>
<evidence type="ECO:0000313" key="10">
    <source>
        <dbReference type="EMBL" id="MSR90657.1"/>
    </source>
</evidence>
<dbReference type="SUPFAM" id="SSF81324">
    <property type="entry name" value="Voltage-gated potassium channels"/>
    <property type="match status" value="1"/>
</dbReference>
<keyword evidence="3 8" id="KW-0812">Transmembrane</keyword>
<comment type="subcellular location">
    <subcellularLocation>
        <location evidence="1">Membrane</location>
        <topology evidence="1">Multi-pass membrane protein</topology>
    </subcellularLocation>
</comment>
<evidence type="ECO:0000256" key="4">
    <source>
        <dbReference type="ARBA" id="ARBA00022989"/>
    </source>
</evidence>
<feature type="transmembrane region" description="Helical" evidence="8">
    <location>
        <begin position="7"/>
        <end position="29"/>
    </location>
</feature>
<accession>A0A7X2MX24</accession>
<feature type="transmembrane region" description="Helical" evidence="8">
    <location>
        <begin position="128"/>
        <end position="148"/>
    </location>
</feature>
<evidence type="ECO:0000256" key="5">
    <source>
        <dbReference type="ARBA" id="ARBA00023065"/>
    </source>
</evidence>
<dbReference type="GO" id="GO:0001508">
    <property type="term" value="P:action potential"/>
    <property type="evidence" value="ECO:0007669"/>
    <property type="project" value="TreeGrafter"/>
</dbReference>
<dbReference type="EMBL" id="VULX01000003">
    <property type="protein sequence ID" value="MSR90657.1"/>
    <property type="molecule type" value="Genomic_DNA"/>
</dbReference>
<evidence type="ECO:0000256" key="3">
    <source>
        <dbReference type="ARBA" id="ARBA00022692"/>
    </source>
</evidence>
<dbReference type="RefSeq" id="WP_154530537.1">
    <property type="nucleotide sequence ID" value="NZ_JAQXTV010000001.1"/>
</dbReference>
<sequence>MDGKRRFNRLLAGIITLSAIVVLCLQIGLITSKRIYDTLAVFDNLFWVIFFFEYLLELALSENKAEFVKENIINVIAIIPENIFVFFLMVSGMQYYISGLKIVQLSKLIRIILYILKFRSEVHNVIKITLLDYAIAGTATTMVIGAVGMSITEDMSFADALWWSFVTATTVGYGDITPTTIIGKCIAAVLMINSVIFISMLTATIATYFTTKDEYIEKNYENRAVYQIVESLKNFDNLSEDDIDKIYYVLKSLKKHNNKNK</sequence>
<evidence type="ECO:0000256" key="6">
    <source>
        <dbReference type="ARBA" id="ARBA00023136"/>
    </source>
</evidence>
<evidence type="ECO:0000259" key="9">
    <source>
        <dbReference type="Pfam" id="PF07885"/>
    </source>
</evidence>
<evidence type="ECO:0000313" key="11">
    <source>
        <dbReference type="Proteomes" id="UP000460287"/>
    </source>
</evidence>